<name>A0ABN9SG12_9DINO</name>
<protein>
    <submittedName>
        <fullName evidence="2">Uncharacterized protein</fullName>
    </submittedName>
</protein>
<comment type="caution">
    <text evidence="2">The sequence shown here is derived from an EMBL/GenBank/DDBJ whole genome shotgun (WGS) entry which is preliminary data.</text>
</comment>
<dbReference type="EMBL" id="CAUYUJ010011112">
    <property type="protein sequence ID" value="CAK0831036.1"/>
    <property type="molecule type" value="Genomic_DNA"/>
</dbReference>
<reference evidence="2" key="1">
    <citation type="submission" date="2023-10" db="EMBL/GenBank/DDBJ databases">
        <authorList>
            <person name="Chen Y."/>
            <person name="Shah S."/>
            <person name="Dougan E. K."/>
            <person name="Thang M."/>
            <person name="Chan C."/>
        </authorList>
    </citation>
    <scope>NUCLEOTIDE SEQUENCE [LARGE SCALE GENOMIC DNA]</scope>
</reference>
<organism evidence="2 3">
    <name type="scientific">Prorocentrum cordatum</name>
    <dbReference type="NCBI Taxonomy" id="2364126"/>
    <lineage>
        <taxon>Eukaryota</taxon>
        <taxon>Sar</taxon>
        <taxon>Alveolata</taxon>
        <taxon>Dinophyceae</taxon>
        <taxon>Prorocentrales</taxon>
        <taxon>Prorocentraceae</taxon>
        <taxon>Prorocentrum</taxon>
    </lineage>
</organism>
<sequence>MHLRCPLSTRPLAAWARPVTHGHLHIFIVASAVPHLVGLELRAFRRPRTALAADAFQLVGLVGSLGASALVDRPTLTVAVRAQDVLDVSEAERPWGSTRRAGRPGGRAPLLHSWCGASRTLARPPSFDVRSATRASAPRREQQTTRSRTPGASPGWACRATEQSRQGAWRLRADN</sequence>
<evidence type="ECO:0000256" key="1">
    <source>
        <dbReference type="SAM" id="MobiDB-lite"/>
    </source>
</evidence>
<dbReference type="Proteomes" id="UP001189429">
    <property type="component" value="Unassembled WGS sequence"/>
</dbReference>
<evidence type="ECO:0000313" key="2">
    <source>
        <dbReference type="EMBL" id="CAK0831036.1"/>
    </source>
</evidence>
<feature type="region of interest" description="Disordered" evidence="1">
    <location>
        <begin position="125"/>
        <end position="175"/>
    </location>
</feature>
<proteinExistence type="predicted"/>
<evidence type="ECO:0000313" key="3">
    <source>
        <dbReference type="Proteomes" id="UP001189429"/>
    </source>
</evidence>
<gene>
    <name evidence="2" type="ORF">PCOR1329_LOCUS29485</name>
</gene>
<keyword evidence="3" id="KW-1185">Reference proteome</keyword>
<accession>A0ABN9SG12</accession>